<dbReference type="EMBL" id="JAGTTL010000018">
    <property type="protein sequence ID" value="KAK6308827.1"/>
    <property type="molecule type" value="Genomic_DNA"/>
</dbReference>
<keyword evidence="6" id="KW-1185">Reference proteome</keyword>
<feature type="compositionally biased region" description="Basic and acidic residues" evidence="4">
    <location>
        <begin position="38"/>
        <end position="73"/>
    </location>
</feature>
<evidence type="ECO:0000256" key="3">
    <source>
        <dbReference type="ARBA" id="ARBA00023054"/>
    </source>
</evidence>
<dbReference type="PANTHER" id="PTHR18875:SF8">
    <property type="entry name" value="COILED-COIL DOMAIN-CONTAINING PROTEIN 18"/>
    <property type="match status" value="1"/>
</dbReference>
<keyword evidence="3" id="KW-0175">Coiled coil</keyword>
<feature type="region of interest" description="Disordered" evidence="4">
    <location>
        <begin position="113"/>
        <end position="134"/>
    </location>
</feature>
<dbReference type="Proteomes" id="UP001356427">
    <property type="component" value="Unassembled WGS sequence"/>
</dbReference>
<keyword evidence="2" id="KW-0963">Cytoplasm</keyword>
<dbReference type="GO" id="GO:0005737">
    <property type="term" value="C:cytoplasm"/>
    <property type="evidence" value="ECO:0007669"/>
    <property type="project" value="UniProtKB-SubCell"/>
</dbReference>
<evidence type="ECO:0000256" key="4">
    <source>
        <dbReference type="SAM" id="MobiDB-lite"/>
    </source>
</evidence>
<dbReference type="AlphaFoldDB" id="A0AAN8R1G8"/>
<organism evidence="5 6">
    <name type="scientific">Coregonus suidteri</name>
    <dbReference type="NCBI Taxonomy" id="861788"/>
    <lineage>
        <taxon>Eukaryota</taxon>
        <taxon>Metazoa</taxon>
        <taxon>Chordata</taxon>
        <taxon>Craniata</taxon>
        <taxon>Vertebrata</taxon>
        <taxon>Euteleostomi</taxon>
        <taxon>Actinopterygii</taxon>
        <taxon>Neopterygii</taxon>
        <taxon>Teleostei</taxon>
        <taxon>Protacanthopterygii</taxon>
        <taxon>Salmoniformes</taxon>
        <taxon>Salmonidae</taxon>
        <taxon>Coregoninae</taxon>
        <taxon>Coregonus</taxon>
    </lineage>
</organism>
<evidence type="ECO:0000256" key="1">
    <source>
        <dbReference type="ARBA" id="ARBA00004496"/>
    </source>
</evidence>
<proteinExistence type="predicted"/>
<gene>
    <name evidence="5" type="ORF">J4Q44_G00202900</name>
</gene>
<accession>A0AAN8R1G8</accession>
<protein>
    <submittedName>
        <fullName evidence="5">Uncharacterized protein</fullName>
    </submittedName>
</protein>
<comment type="subcellular location">
    <subcellularLocation>
        <location evidence="1">Cytoplasm</location>
    </subcellularLocation>
</comment>
<sequence>MNKVQGELSEREQQMLRIRRDSVTKAFQLSKMEKMLAETRGKLDKKTEPGTESKGRDNRDDMVQDLEDKVRFTRRDRRNSLHRTQLLESQMKTVKGELVDTLDHLQELRDRLRRSQANAEQRKVDMEKLQAGMR</sequence>
<dbReference type="PANTHER" id="PTHR18875">
    <property type="entry name" value="SARCOMA ANTIGEN NY-SAR-24/CYTOSKELETAL PROTEIN SOJO"/>
    <property type="match status" value="1"/>
</dbReference>
<feature type="region of interest" description="Disordered" evidence="4">
    <location>
        <begin position="38"/>
        <end position="83"/>
    </location>
</feature>
<evidence type="ECO:0000313" key="6">
    <source>
        <dbReference type="Proteomes" id="UP001356427"/>
    </source>
</evidence>
<evidence type="ECO:0000313" key="5">
    <source>
        <dbReference type="EMBL" id="KAK6308827.1"/>
    </source>
</evidence>
<reference evidence="5 6" key="1">
    <citation type="submission" date="2021-04" db="EMBL/GenBank/DDBJ databases">
        <authorList>
            <person name="De Guttry C."/>
            <person name="Zahm M."/>
            <person name="Klopp C."/>
            <person name="Cabau C."/>
            <person name="Louis A."/>
            <person name="Berthelot C."/>
            <person name="Parey E."/>
            <person name="Roest Crollius H."/>
            <person name="Montfort J."/>
            <person name="Robinson-Rechavi M."/>
            <person name="Bucao C."/>
            <person name="Bouchez O."/>
            <person name="Gislard M."/>
            <person name="Lluch J."/>
            <person name="Milhes M."/>
            <person name="Lampietro C."/>
            <person name="Lopez Roques C."/>
            <person name="Donnadieu C."/>
            <person name="Braasch I."/>
            <person name="Desvignes T."/>
            <person name="Postlethwait J."/>
            <person name="Bobe J."/>
            <person name="Wedekind C."/>
            <person name="Guiguen Y."/>
        </authorList>
    </citation>
    <scope>NUCLEOTIDE SEQUENCE [LARGE SCALE GENOMIC DNA]</scope>
    <source>
        <strain evidence="5">Cs_M1</strain>
        <tissue evidence="5">Blood</tissue>
    </source>
</reference>
<name>A0AAN8R1G8_9TELE</name>
<comment type="caution">
    <text evidence="5">The sequence shown here is derived from an EMBL/GenBank/DDBJ whole genome shotgun (WGS) entry which is preliminary data.</text>
</comment>
<evidence type="ECO:0000256" key="2">
    <source>
        <dbReference type="ARBA" id="ARBA00022490"/>
    </source>
</evidence>